<proteinExistence type="predicted"/>
<keyword evidence="2" id="KW-1185">Reference proteome</keyword>
<evidence type="ECO:0000313" key="1">
    <source>
        <dbReference type="EMBL" id="MBL0425065.1"/>
    </source>
</evidence>
<evidence type="ECO:0000313" key="2">
    <source>
        <dbReference type="Proteomes" id="UP000622707"/>
    </source>
</evidence>
<sequence length="73" mass="7965">MMAWSSCSAVERDPSRVSGAWVFRGTRVPVAALFENLEDGASIQDFVQWFPGVSLEQVRAVLEHAARSSAVVV</sequence>
<dbReference type="Proteomes" id="UP000622707">
    <property type="component" value="Unassembled WGS sequence"/>
</dbReference>
<organism evidence="1 2">
    <name type="scientific">Ramlibacter alkalitolerans</name>
    <dbReference type="NCBI Taxonomy" id="2039631"/>
    <lineage>
        <taxon>Bacteria</taxon>
        <taxon>Pseudomonadati</taxon>
        <taxon>Pseudomonadota</taxon>
        <taxon>Betaproteobacteria</taxon>
        <taxon>Burkholderiales</taxon>
        <taxon>Comamonadaceae</taxon>
        <taxon>Ramlibacter</taxon>
    </lineage>
</organism>
<dbReference type="InterPro" id="IPR036388">
    <property type="entry name" value="WH-like_DNA-bd_sf"/>
</dbReference>
<dbReference type="EMBL" id="JAEQND010000004">
    <property type="protein sequence ID" value="MBL0425065.1"/>
    <property type="molecule type" value="Genomic_DNA"/>
</dbReference>
<dbReference type="InterPro" id="IPR007367">
    <property type="entry name" value="DUF433"/>
</dbReference>
<reference evidence="1 2" key="1">
    <citation type="journal article" date="2017" name="Int. J. Syst. Evol. Microbiol.">
        <title>Ramlibacter alkalitolerans sp. nov., alkali-tolerant bacterium isolated from soil of ginseng.</title>
        <authorList>
            <person name="Lee D.H."/>
            <person name="Cha C.J."/>
        </authorList>
    </citation>
    <scope>NUCLEOTIDE SEQUENCE [LARGE SCALE GENOMIC DNA]</scope>
    <source>
        <strain evidence="1 2">KACC 19305</strain>
    </source>
</reference>
<dbReference type="RefSeq" id="WP_201688312.1">
    <property type="nucleotide sequence ID" value="NZ_JAEQND010000004.1"/>
</dbReference>
<accession>A0ABS1JLF6</accession>
<protein>
    <submittedName>
        <fullName evidence="1">DUF433 domain-containing protein</fullName>
    </submittedName>
</protein>
<dbReference type="Gene3D" id="1.10.10.10">
    <property type="entry name" value="Winged helix-like DNA-binding domain superfamily/Winged helix DNA-binding domain"/>
    <property type="match status" value="1"/>
</dbReference>
<dbReference type="SUPFAM" id="SSF46689">
    <property type="entry name" value="Homeodomain-like"/>
    <property type="match status" value="1"/>
</dbReference>
<gene>
    <name evidence="1" type="ORF">JI746_08095</name>
</gene>
<dbReference type="InterPro" id="IPR009057">
    <property type="entry name" value="Homeodomain-like_sf"/>
</dbReference>
<dbReference type="Pfam" id="PF04255">
    <property type="entry name" value="DUF433"/>
    <property type="match status" value="1"/>
</dbReference>
<name>A0ABS1JLF6_9BURK</name>
<comment type="caution">
    <text evidence="1">The sequence shown here is derived from an EMBL/GenBank/DDBJ whole genome shotgun (WGS) entry which is preliminary data.</text>
</comment>